<dbReference type="PANTHER" id="PTHR47377">
    <property type="entry name" value="RHODANESE-LIKE DOMAIN-CONTAINING PROTEIN 4, CHLOROPLASTIC"/>
    <property type="match status" value="1"/>
</dbReference>
<evidence type="ECO:0000259" key="10">
    <source>
        <dbReference type="PROSITE" id="PS50206"/>
    </source>
</evidence>
<accession>A0A9Q1KCF4</accession>
<dbReference type="InterPro" id="IPR001763">
    <property type="entry name" value="Rhodanese-like_dom"/>
</dbReference>
<evidence type="ECO:0000256" key="9">
    <source>
        <dbReference type="SAM" id="MobiDB-lite"/>
    </source>
</evidence>
<comment type="subcellular location">
    <subcellularLocation>
        <location evidence="2">Membrane</location>
    </subcellularLocation>
    <subcellularLocation>
        <location evidence="1">Plastid</location>
        <location evidence="1">Chloroplast</location>
    </subcellularLocation>
</comment>
<dbReference type="EMBL" id="JAKOGI010000193">
    <property type="protein sequence ID" value="KAJ8440364.1"/>
    <property type="molecule type" value="Genomic_DNA"/>
</dbReference>
<dbReference type="OrthoDB" id="1696354at2759"/>
<feature type="region of interest" description="Disordered" evidence="9">
    <location>
        <begin position="259"/>
        <end position="289"/>
    </location>
</feature>
<keyword evidence="12" id="KW-1185">Reference proteome</keyword>
<feature type="compositionally biased region" description="Basic residues" evidence="9">
    <location>
        <begin position="260"/>
        <end position="269"/>
    </location>
</feature>
<evidence type="ECO:0000313" key="11">
    <source>
        <dbReference type="EMBL" id="KAJ8440364.1"/>
    </source>
</evidence>
<evidence type="ECO:0000256" key="1">
    <source>
        <dbReference type="ARBA" id="ARBA00004229"/>
    </source>
</evidence>
<dbReference type="Gene3D" id="3.40.250.10">
    <property type="entry name" value="Rhodanese-like domain"/>
    <property type="match status" value="1"/>
</dbReference>
<evidence type="ECO:0000256" key="6">
    <source>
        <dbReference type="ARBA" id="ARBA00022946"/>
    </source>
</evidence>
<proteinExistence type="predicted"/>
<dbReference type="AlphaFoldDB" id="A0A9Q1KCF4"/>
<keyword evidence="4" id="KW-0934">Plastid</keyword>
<evidence type="ECO:0000256" key="5">
    <source>
        <dbReference type="ARBA" id="ARBA00022692"/>
    </source>
</evidence>
<dbReference type="SUPFAM" id="SSF52821">
    <property type="entry name" value="Rhodanese/Cell cycle control phosphatase"/>
    <property type="match status" value="1"/>
</dbReference>
<feature type="domain" description="Rhodanese" evidence="10">
    <location>
        <begin position="181"/>
        <end position="254"/>
    </location>
</feature>
<name>A0A9Q1KCF4_9CARY</name>
<evidence type="ECO:0000256" key="8">
    <source>
        <dbReference type="ARBA" id="ARBA00023136"/>
    </source>
</evidence>
<keyword evidence="5" id="KW-0812">Transmembrane</keyword>
<dbReference type="Proteomes" id="UP001153076">
    <property type="component" value="Unassembled WGS sequence"/>
</dbReference>
<dbReference type="PANTHER" id="PTHR47377:SF3">
    <property type="entry name" value="RHODANESE-LIKE DOMAIN-CONTAINING PROTEIN 4A, CHLOROPLASTIC"/>
    <property type="match status" value="1"/>
</dbReference>
<sequence>MESLSLCRSSSSSILKLQKTIHKNPPNSLQIPVSLSCRLHGNQISSLVYSMASKTPLKPHFSLPILVGFLSSSALPSFASELGDPSGPVSGKINIESILLAIDDFFNKNPFFVAGCAFIYLVVLPLVEEYVKKYKYISAINAFRKLEDDSTAQLLDIRDEKSVNYLGSPNLRILSKEVAQIPYTEADEDRFLKNVMAKFADPKNTVVCILDNLDGNSIKVAELLFKNGFKEAYAIRGGMRGKKGWQDIQQALLPPSVHVYPKKKAKKSQKVNSVSNQPDADQYAITPEN</sequence>
<evidence type="ECO:0000256" key="4">
    <source>
        <dbReference type="ARBA" id="ARBA00022640"/>
    </source>
</evidence>
<dbReference type="GO" id="GO:0009535">
    <property type="term" value="C:chloroplast thylakoid membrane"/>
    <property type="evidence" value="ECO:0007669"/>
    <property type="project" value="UniProtKB-ARBA"/>
</dbReference>
<dbReference type="InterPro" id="IPR036873">
    <property type="entry name" value="Rhodanese-like_dom_sf"/>
</dbReference>
<dbReference type="FunFam" id="3.40.250.10:FF:000044">
    <property type="entry name" value="Rhodanese-like domain-containing protein 4, chloroplastic"/>
    <property type="match status" value="1"/>
</dbReference>
<evidence type="ECO:0000256" key="2">
    <source>
        <dbReference type="ARBA" id="ARBA00004370"/>
    </source>
</evidence>
<evidence type="ECO:0000256" key="3">
    <source>
        <dbReference type="ARBA" id="ARBA00022528"/>
    </source>
</evidence>
<keyword evidence="8" id="KW-0472">Membrane</keyword>
<comment type="caution">
    <text evidence="11">The sequence shown here is derived from an EMBL/GenBank/DDBJ whole genome shotgun (WGS) entry which is preliminary data.</text>
</comment>
<dbReference type="InterPro" id="IPR044240">
    <property type="entry name" value="STR4-like"/>
</dbReference>
<keyword evidence="3" id="KW-0150">Chloroplast</keyword>
<evidence type="ECO:0000256" key="7">
    <source>
        <dbReference type="ARBA" id="ARBA00022989"/>
    </source>
</evidence>
<keyword evidence="6" id="KW-0809">Transit peptide</keyword>
<dbReference type="CDD" id="cd00158">
    <property type="entry name" value="RHOD"/>
    <property type="match status" value="1"/>
</dbReference>
<reference evidence="11" key="1">
    <citation type="submission" date="2022-04" db="EMBL/GenBank/DDBJ databases">
        <title>Carnegiea gigantea Genome sequencing and assembly v2.</title>
        <authorList>
            <person name="Copetti D."/>
            <person name="Sanderson M.J."/>
            <person name="Burquez A."/>
            <person name="Wojciechowski M.F."/>
        </authorList>
    </citation>
    <scope>NUCLEOTIDE SEQUENCE</scope>
    <source>
        <strain evidence="11">SGP5-SGP5p</strain>
        <tissue evidence="11">Aerial part</tissue>
    </source>
</reference>
<evidence type="ECO:0000313" key="12">
    <source>
        <dbReference type="Proteomes" id="UP001153076"/>
    </source>
</evidence>
<keyword evidence="7" id="KW-1133">Transmembrane helix</keyword>
<protein>
    <recommendedName>
        <fullName evidence="10">Rhodanese domain-containing protein</fullName>
    </recommendedName>
</protein>
<dbReference type="PROSITE" id="PS50206">
    <property type="entry name" value="RHODANESE_3"/>
    <property type="match status" value="1"/>
</dbReference>
<organism evidence="11 12">
    <name type="scientific">Carnegiea gigantea</name>
    <dbReference type="NCBI Taxonomy" id="171969"/>
    <lineage>
        <taxon>Eukaryota</taxon>
        <taxon>Viridiplantae</taxon>
        <taxon>Streptophyta</taxon>
        <taxon>Embryophyta</taxon>
        <taxon>Tracheophyta</taxon>
        <taxon>Spermatophyta</taxon>
        <taxon>Magnoliopsida</taxon>
        <taxon>eudicotyledons</taxon>
        <taxon>Gunneridae</taxon>
        <taxon>Pentapetalae</taxon>
        <taxon>Caryophyllales</taxon>
        <taxon>Cactineae</taxon>
        <taxon>Cactaceae</taxon>
        <taxon>Cactoideae</taxon>
        <taxon>Echinocereeae</taxon>
        <taxon>Carnegiea</taxon>
    </lineage>
</organism>
<gene>
    <name evidence="11" type="ORF">Cgig2_012800</name>
</gene>